<name>A0ABW1I323_9PSEU</name>
<dbReference type="EMBL" id="JBHSQK010000007">
    <property type="protein sequence ID" value="MFC5947520.1"/>
    <property type="molecule type" value="Genomic_DNA"/>
</dbReference>
<dbReference type="Proteomes" id="UP001596119">
    <property type="component" value="Unassembled WGS sequence"/>
</dbReference>
<feature type="domain" description="Xaa-Pro dipeptidyl-peptidase C-terminal" evidence="2">
    <location>
        <begin position="320"/>
        <end position="576"/>
    </location>
</feature>
<dbReference type="Gene3D" id="2.60.120.260">
    <property type="entry name" value="Galactose-binding domain-like"/>
    <property type="match status" value="1"/>
</dbReference>
<dbReference type="InterPro" id="IPR000383">
    <property type="entry name" value="Xaa-Pro-like_dom"/>
</dbReference>
<dbReference type="PANTHER" id="PTHR43056">
    <property type="entry name" value="PEPTIDASE S9 PROLYL OLIGOPEPTIDASE"/>
    <property type="match status" value="1"/>
</dbReference>
<proteinExistence type="predicted"/>
<protein>
    <submittedName>
        <fullName evidence="3">CocE/NonD family hydrolase</fullName>
    </submittedName>
</protein>
<dbReference type="RefSeq" id="WP_379564450.1">
    <property type="nucleotide sequence ID" value="NZ_JBHSQK010000007.1"/>
</dbReference>
<gene>
    <name evidence="3" type="ORF">ACFQH9_04430</name>
</gene>
<dbReference type="PANTHER" id="PTHR43056:SF10">
    <property type="entry name" value="COCE_NOND FAMILY, PUTATIVE (AFU_ORTHOLOGUE AFUA_7G00600)-RELATED"/>
    <property type="match status" value="1"/>
</dbReference>
<dbReference type="Pfam" id="PF02129">
    <property type="entry name" value="Peptidase_S15"/>
    <property type="match status" value="1"/>
</dbReference>
<dbReference type="SUPFAM" id="SSF49785">
    <property type="entry name" value="Galactose-binding domain-like"/>
    <property type="match status" value="1"/>
</dbReference>
<comment type="caution">
    <text evidence="3">The sequence shown here is derived from an EMBL/GenBank/DDBJ whole genome shotgun (WGS) entry which is preliminary data.</text>
</comment>
<dbReference type="InterPro" id="IPR005674">
    <property type="entry name" value="CocE/Ser_esterase"/>
</dbReference>
<evidence type="ECO:0000313" key="4">
    <source>
        <dbReference type="Proteomes" id="UP001596119"/>
    </source>
</evidence>
<dbReference type="NCBIfam" id="TIGR00976">
    <property type="entry name" value="CocE_NonD"/>
    <property type="match status" value="1"/>
</dbReference>
<keyword evidence="1 3" id="KW-0378">Hydrolase</keyword>
<evidence type="ECO:0000259" key="2">
    <source>
        <dbReference type="SMART" id="SM00939"/>
    </source>
</evidence>
<dbReference type="SMART" id="SM00939">
    <property type="entry name" value="PepX_C"/>
    <property type="match status" value="1"/>
</dbReference>
<dbReference type="Pfam" id="PF08530">
    <property type="entry name" value="PepX_C"/>
    <property type="match status" value="1"/>
</dbReference>
<evidence type="ECO:0000313" key="3">
    <source>
        <dbReference type="EMBL" id="MFC5947520.1"/>
    </source>
</evidence>
<accession>A0ABW1I323</accession>
<sequence>MDEYDATPVVDMRILYDEPIPMDDGIDLRANVYLPPEEGEYPVVLALTSYAKDLPFCQGYPGAWENALQTAPEIAEGTSGKYISFEAVDPEKWIPHGYAVVVVDCRGVGRSPGYLDNYSPRESQDYHDAIEWAAAQPWSTGKIGTMGMSNLAVSQWLVAGRQAPHHAGMIAWEAWSDMLRGLSYHGGIPSTFYKSWADSQVKSVQHGLGARGFRNQFTGKLVSGDEELTQEQLDANIADPYPMLMENPLDSGLYDWRRAKWDKIEVPLLSVGSWGAVGVHLRGNCEGFMLAASEEKWLVIRQSHGTFAGMYTDEGVALQRRFFDYVLKGDDEFVRTQPPVQLHVRTAADTVSERRPETEWPLARTRWTKLYLDVENLALTDTPPAEQAQVTYRGFDKQGVTFLTPPMAEETEICGPQAVKLWASSSTVDADLFLTLRLFDPEGIEVLFHGMADPQMPVSNGWLRASQRKLDEAQSLPFRPYLSHDTVQPLFPDKVYELDVEIWPTNIVVPPGYRLGLMVAGVDFDHGRETVMWGKSGIEMRGSSIWPHVDPLRRPADVYDNEVTLYGGGERTSHLLAAIVPPR</sequence>
<reference evidence="4" key="1">
    <citation type="journal article" date="2019" name="Int. J. Syst. Evol. Microbiol.">
        <title>The Global Catalogue of Microorganisms (GCM) 10K type strain sequencing project: providing services to taxonomists for standard genome sequencing and annotation.</title>
        <authorList>
            <consortium name="The Broad Institute Genomics Platform"/>
            <consortium name="The Broad Institute Genome Sequencing Center for Infectious Disease"/>
            <person name="Wu L."/>
            <person name="Ma J."/>
        </authorList>
    </citation>
    <scope>NUCLEOTIDE SEQUENCE [LARGE SCALE GENOMIC DNA]</scope>
    <source>
        <strain evidence="4">CGMCC 4.7397</strain>
    </source>
</reference>
<organism evidence="3 4">
    <name type="scientific">Pseudonocardia lutea</name>
    <dbReference type="NCBI Taxonomy" id="2172015"/>
    <lineage>
        <taxon>Bacteria</taxon>
        <taxon>Bacillati</taxon>
        <taxon>Actinomycetota</taxon>
        <taxon>Actinomycetes</taxon>
        <taxon>Pseudonocardiales</taxon>
        <taxon>Pseudonocardiaceae</taxon>
        <taxon>Pseudonocardia</taxon>
    </lineage>
</organism>
<dbReference type="InterPro" id="IPR029058">
    <property type="entry name" value="AB_hydrolase_fold"/>
</dbReference>
<dbReference type="InterPro" id="IPR013736">
    <property type="entry name" value="Xaa-Pro_dipept_C"/>
</dbReference>
<keyword evidence="4" id="KW-1185">Reference proteome</keyword>
<dbReference type="GO" id="GO:0016787">
    <property type="term" value="F:hydrolase activity"/>
    <property type="evidence" value="ECO:0007669"/>
    <property type="project" value="UniProtKB-KW"/>
</dbReference>
<dbReference type="SUPFAM" id="SSF53474">
    <property type="entry name" value="alpha/beta-Hydrolases"/>
    <property type="match status" value="1"/>
</dbReference>
<evidence type="ECO:0000256" key="1">
    <source>
        <dbReference type="ARBA" id="ARBA00022801"/>
    </source>
</evidence>
<dbReference type="InterPro" id="IPR050585">
    <property type="entry name" value="Xaa-Pro_dipeptidyl-ppase/CocE"/>
</dbReference>
<dbReference type="InterPro" id="IPR008979">
    <property type="entry name" value="Galactose-bd-like_sf"/>
</dbReference>
<dbReference type="Gene3D" id="1.10.3020.20">
    <property type="match status" value="1"/>
</dbReference>
<dbReference type="Gene3D" id="3.40.50.1820">
    <property type="entry name" value="alpha/beta hydrolase"/>
    <property type="match status" value="1"/>
</dbReference>